<proteinExistence type="predicted"/>
<reference evidence="3 4" key="1">
    <citation type="submission" date="2023-11" db="EMBL/GenBank/DDBJ databases">
        <title>Dfirmibasis_genome.</title>
        <authorList>
            <person name="Edelbroek B."/>
            <person name="Kjellin J."/>
            <person name="Jerlstrom-Hultqvist J."/>
            <person name="Soderbom F."/>
        </authorList>
    </citation>
    <scope>NUCLEOTIDE SEQUENCE [LARGE SCALE GENOMIC DNA]</scope>
    <source>
        <strain evidence="3 4">TNS-C-14</strain>
    </source>
</reference>
<keyword evidence="1" id="KW-0175">Coiled coil</keyword>
<evidence type="ECO:0000256" key="2">
    <source>
        <dbReference type="SAM" id="Phobius"/>
    </source>
</evidence>
<accession>A0AAN7TXF8</accession>
<keyword evidence="4" id="KW-1185">Reference proteome</keyword>
<keyword evidence="2" id="KW-0812">Transmembrane</keyword>
<protein>
    <submittedName>
        <fullName evidence="3">Uncharacterized protein</fullName>
    </submittedName>
</protein>
<dbReference type="Proteomes" id="UP001344447">
    <property type="component" value="Unassembled WGS sequence"/>
</dbReference>
<dbReference type="AlphaFoldDB" id="A0AAN7TXF8"/>
<name>A0AAN7TXF8_9MYCE</name>
<evidence type="ECO:0000313" key="4">
    <source>
        <dbReference type="Proteomes" id="UP001344447"/>
    </source>
</evidence>
<dbReference type="EMBL" id="JAVFKY010000004">
    <property type="protein sequence ID" value="KAK5577498.1"/>
    <property type="molecule type" value="Genomic_DNA"/>
</dbReference>
<gene>
    <name evidence="3" type="ORF">RB653_002439</name>
</gene>
<keyword evidence="2" id="KW-0472">Membrane</keyword>
<feature type="transmembrane region" description="Helical" evidence="2">
    <location>
        <begin position="20"/>
        <end position="39"/>
    </location>
</feature>
<comment type="caution">
    <text evidence="3">The sequence shown here is derived from an EMBL/GenBank/DDBJ whole genome shotgun (WGS) entry which is preliminary data.</text>
</comment>
<sequence>MTCGEKPTFKQLFVIAVSDHPIVFGILFGLMFISIGFIVHNFRKFKEELDLAEKESEMEEKEEESKKNK</sequence>
<keyword evidence="2" id="KW-1133">Transmembrane helix</keyword>
<feature type="coiled-coil region" evidence="1">
    <location>
        <begin position="42"/>
        <end position="69"/>
    </location>
</feature>
<evidence type="ECO:0000256" key="1">
    <source>
        <dbReference type="SAM" id="Coils"/>
    </source>
</evidence>
<evidence type="ECO:0000313" key="3">
    <source>
        <dbReference type="EMBL" id="KAK5577498.1"/>
    </source>
</evidence>
<organism evidence="3 4">
    <name type="scientific">Dictyostelium firmibasis</name>
    <dbReference type="NCBI Taxonomy" id="79012"/>
    <lineage>
        <taxon>Eukaryota</taxon>
        <taxon>Amoebozoa</taxon>
        <taxon>Evosea</taxon>
        <taxon>Eumycetozoa</taxon>
        <taxon>Dictyostelia</taxon>
        <taxon>Dictyosteliales</taxon>
        <taxon>Dictyosteliaceae</taxon>
        <taxon>Dictyostelium</taxon>
    </lineage>
</organism>